<comment type="subcellular location">
    <subcellularLocation>
        <location evidence="5">Golgi apparatus</location>
        <location evidence="5">Golgi stack membrane</location>
        <topology evidence="5">Single-pass type II membrane protein</topology>
    </subcellularLocation>
</comment>
<dbReference type="GeneID" id="25741948"/>
<evidence type="ECO:0000313" key="8">
    <source>
        <dbReference type="EMBL" id="KIY98890.1"/>
    </source>
</evidence>
<dbReference type="GO" id="GO:0008417">
    <property type="term" value="F:fucosyltransferase activity"/>
    <property type="evidence" value="ECO:0007669"/>
    <property type="project" value="InterPro"/>
</dbReference>
<dbReference type="SUPFAM" id="SSF53756">
    <property type="entry name" value="UDP-Glycosyltransferase/glycogen phosphorylase"/>
    <property type="match status" value="1"/>
</dbReference>
<feature type="compositionally biased region" description="Low complexity" evidence="6">
    <location>
        <begin position="106"/>
        <end position="135"/>
    </location>
</feature>
<dbReference type="InterPro" id="IPR001503">
    <property type="entry name" value="Glyco_trans_10"/>
</dbReference>
<name>A0A0D2MXC2_9CHLO</name>
<feature type="region of interest" description="Disordered" evidence="6">
    <location>
        <begin position="24"/>
        <end position="149"/>
    </location>
</feature>
<dbReference type="InterPro" id="IPR055270">
    <property type="entry name" value="Glyco_tran_10_C"/>
</dbReference>
<feature type="compositionally biased region" description="Gly residues" evidence="6">
    <location>
        <begin position="58"/>
        <end position="72"/>
    </location>
</feature>
<protein>
    <recommendedName>
        <fullName evidence="5">Fucosyltransferase</fullName>
        <ecNumber evidence="5">2.4.1.-</ecNumber>
    </recommendedName>
</protein>
<feature type="compositionally biased region" description="Gly residues" evidence="6">
    <location>
        <begin position="25"/>
        <end position="35"/>
    </location>
</feature>
<evidence type="ECO:0000256" key="2">
    <source>
        <dbReference type="ARBA" id="ARBA00008919"/>
    </source>
</evidence>
<gene>
    <name evidence="8" type="ORF">MNEG_9073</name>
</gene>
<comment type="pathway">
    <text evidence="1">Protein modification; protein glycosylation.</text>
</comment>
<dbReference type="InterPro" id="IPR038577">
    <property type="entry name" value="GT10-like_C_sf"/>
</dbReference>
<dbReference type="PANTHER" id="PTHR11929:SF220">
    <property type="entry name" value="FUCOSYLTRANSFERASE"/>
    <property type="match status" value="1"/>
</dbReference>
<dbReference type="KEGG" id="mng:MNEG_9073"/>
<dbReference type="RefSeq" id="XP_013897910.1">
    <property type="nucleotide sequence ID" value="XM_014042456.1"/>
</dbReference>
<keyword evidence="9" id="KW-1185">Reference proteome</keyword>
<feature type="domain" description="Fucosyltransferase C-terminal" evidence="7">
    <location>
        <begin position="293"/>
        <end position="429"/>
    </location>
</feature>
<dbReference type="EMBL" id="KK102029">
    <property type="protein sequence ID" value="KIY98890.1"/>
    <property type="molecule type" value="Genomic_DNA"/>
</dbReference>
<proteinExistence type="inferred from homology"/>
<dbReference type="Pfam" id="PF00852">
    <property type="entry name" value="Glyco_transf_10"/>
    <property type="match status" value="1"/>
</dbReference>
<sequence>MLRSWSHQNRLATHRDAAIAATAAAGGGGGSGSGAGAVAAERLSMRQGHNSHLPISAAGGGGSEGGRGGEAGGEQEEGGASAAAEEKGTLSVSLDEGGPGNKTAADEAGSGSSGDAPAATPAPVPAASSSSSSSSGRLPRHSVRPAAAKAGANATAPAAPLKFFGVGGAYHHVPVCPPGHPMPGAGCDAGPCPVPWEWHGNRATADAVIFNTLDGMSGFGPNVPRSKPGQALVLLAMESGKYYPSMYKAKEYGFNATCDYRLETSEVPLTYYTRYEYGDLTDKPLPFKQKRSDALIAAFISNCGALSNRGQVLADLIKLLPGQVHSYGACNHNKEVDRTISGDKWKQKEAVFATYKFAFTPENSIDEGYVTEKIYGALKAGPMVVWDTAPRVQRAEAGPFDTAELADYIKRVGADEKLYRKHIGWKYRPESEWSEVRRMCAG</sequence>
<dbReference type="UniPathway" id="UPA00378"/>
<dbReference type="GO" id="GO:0032580">
    <property type="term" value="C:Golgi cisterna membrane"/>
    <property type="evidence" value="ECO:0007669"/>
    <property type="project" value="UniProtKB-SubCell"/>
</dbReference>
<evidence type="ECO:0000256" key="4">
    <source>
        <dbReference type="ARBA" id="ARBA00022679"/>
    </source>
</evidence>
<evidence type="ECO:0000256" key="5">
    <source>
        <dbReference type="RuleBase" id="RU003832"/>
    </source>
</evidence>
<evidence type="ECO:0000256" key="6">
    <source>
        <dbReference type="SAM" id="MobiDB-lite"/>
    </source>
</evidence>
<dbReference type="OrthoDB" id="547348at2759"/>
<evidence type="ECO:0000256" key="3">
    <source>
        <dbReference type="ARBA" id="ARBA00022676"/>
    </source>
</evidence>
<dbReference type="EC" id="2.4.1.-" evidence="5"/>
<comment type="similarity">
    <text evidence="2 5">Belongs to the glycosyltransferase 10 family.</text>
</comment>
<keyword evidence="5" id="KW-0333">Golgi apparatus</keyword>
<accession>A0A0D2MXC2</accession>
<organism evidence="8 9">
    <name type="scientific">Monoraphidium neglectum</name>
    <dbReference type="NCBI Taxonomy" id="145388"/>
    <lineage>
        <taxon>Eukaryota</taxon>
        <taxon>Viridiplantae</taxon>
        <taxon>Chlorophyta</taxon>
        <taxon>core chlorophytes</taxon>
        <taxon>Chlorophyceae</taxon>
        <taxon>CS clade</taxon>
        <taxon>Sphaeropleales</taxon>
        <taxon>Selenastraceae</taxon>
        <taxon>Monoraphidium</taxon>
    </lineage>
</organism>
<dbReference type="PANTHER" id="PTHR11929">
    <property type="entry name" value="ALPHA- 1,3 -FUCOSYLTRANSFERASE"/>
    <property type="match status" value="1"/>
</dbReference>
<reference evidence="8 9" key="1">
    <citation type="journal article" date="2013" name="BMC Genomics">
        <title>Reconstruction of the lipid metabolism for the microalga Monoraphidium neglectum from its genome sequence reveals characteristics suitable for biofuel production.</title>
        <authorList>
            <person name="Bogen C."/>
            <person name="Al-Dilaimi A."/>
            <person name="Albersmeier A."/>
            <person name="Wichmann J."/>
            <person name="Grundmann M."/>
            <person name="Rupp O."/>
            <person name="Lauersen K.J."/>
            <person name="Blifernez-Klassen O."/>
            <person name="Kalinowski J."/>
            <person name="Goesmann A."/>
            <person name="Mussgnug J.H."/>
            <person name="Kruse O."/>
        </authorList>
    </citation>
    <scope>NUCLEOTIDE SEQUENCE [LARGE SCALE GENOMIC DNA]</scope>
    <source>
        <strain evidence="8 9">SAG 48.87</strain>
    </source>
</reference>
<evidence type="ECO:0000259" key="7">
    <source>
        <dbReference type="Pfam" id="PF00852"/>
    </source>
</evidence>
<keyword evidence="5" id="KW-0812">Transmembrane</keyword>
<evidence type="ECO:0000256" key="1">
    <source>
        <dbReference type="ARBA" id="ARBA00004922"/>
    </source>
</evidence>
<dbReference type="AlphaFoldDB" id="A0A0D2MXC2"/>
<keyword evidence="4 5" id="KW-0808">Transferase</keyword>
<evidence type="ECO:0000313" key="9">
    <source>
        <dbReference type="Proteomes" id="UP000054498"/>
    </source>
</evidence>
<keyword evidence="3 5" id="KW-0328">Glycosyltransferase</keyword>
<keyword evidence="5" id="KW-0472">Membrane</keyword>
<dbReference type="Gene3D" id="3.40.50.11660">
    <property type="entry name" value="Glycosyl transferase family 10, C-terminal domain"/>
    <property type="match status" value="1"/>
</dbReference>
<dbReference type="Proteomes" id="UP000054498">
    <property type="component" value="Unassembled WGS sequence"/>
</dbReference>